<dbReference type="SUPFAM" id="SSF56854">
    <property type="entry name" value="Bcl-2 inhibitors of programmed cell death"/>
    <property type="match status" value="1"/>
</dbReference>
<name>A0ABM0MQ82_SACKO</name>
<organism evidence="6 7">
    <name type="scientific">Saccoglossus kowalevskii</name>
    <name type="common">Acorn worm</name>
    <dbReference type="NCBI Taxonomy" id="10224"/>
    <lineage>
        <taxon>Eukaryota</taxon>
        <taxon>Metazoa</taxon>
        <taxon>Hemichordata</taxon>
        <taxon>Enteropneusta</taxon>
        <taxon>Harrimaniidae</taxon>
        <taxon>Saccoglossus</taxon>
    </lineage>
</organism>
<dbReference type="GeneID" id="102808194"/>
<dbReference type="CDD" id="cd06845">
    <property type="entry name" value="Bcl-2_like"/>
    <property type="match status" value="1"/>
</dbReference>
<dbReference type="PROSITE" id="PS50062">
    <property type="entry name" value="BCL2_FAMILY"/>
    <property type="match status" value="1"/>
</dbReference>
<gene>
    <name evidence="7" type="primary">LOC102808194</name>
</gene>
<dbReference type="PRINTS" id="PR01862">
    <property type="entry name" value="BCL2FAMILY"/>
</dbReference>
<evidence type="ECO:0000313" key="6">
    <source>
        <dbReference type="Proteomes" id="UP000694865"/>
    </source>
</evidence>
<accession>A0ABM0MQ82</accession>
<reference evidence="7" key="1">
    <citation type="submission" date="2025-08" db="UniProtKB">
        <authorList>
            <consortium name="RefSeq"/>
        </authorList>
    </citation>
    <scope>IDENTIFICATION</scope>
    <source>
        <tissue evidence="7">Testes</tissue>
    </source>
</reference>
<protein>
    <submittedName>
        <fullName evidence="7">Apoptosis regulator BAX-like</fullName>
    </submittedName>
</protein>
<evidence type="ECO:0000256" key="3">
    <source>
        <dbReference type="SAM" id="MobiDB-lite"/>
    </source>
</evidence>
<dbReference type="RefSeq" id="XP_006822173.1">
    <property type="nucleotide sequence ID" value="XM_006822110.1"/>
</dbReference>
<dbReference type="InterPro" id="IPR036834">
    <property type="entry name" value="Bcl-2-like_sf"/>
</dbReference>
<feature type="transmembrane region" description="Helical" evidence="4">
    <location>
        <begin position="167"/>
        <end position="190"/>
    </location>
</feature>
<feature type="transmembrane region" description="Helical" evidence="4">
    <location>
        <begin position="196"/>
        <end position="216"/>
    </location>
</feature>
<dbReference type="Pfam" id="PF00452">
    <property type="entry name" value="Bcl-2"/>
    <property type="match status" value="1"/>
</dbReference>
<keyword evidence="6" id="KW-1185">Reference proteome</keyword>
<dbReference type="InterPro" id="IPR046371">
    <property type="entry name" value="Bcl-2_BH1-3"/>
</dbReference>
<dbReference type="SMART" id="SM00337">
    <property type="entry name" value="BCL"/>
    <property type="match status" value="1"/>
</dbReference>
<comment type="similarity">
    <text evidence="1">Belongs to the Bcl-2 family.</text>
</comment>
<keyword evidence="4" id="KW-0812">Transmembrane</keyword>
<evidence type="ECO:0000313" key="7">
    <source>
        <dbReference type="RefSeq" id="XP_006822173.1"/>
    </source>
</evidence>
<sequence length="217" mass="24697">MAEGGPPDEYLREDEGAVGGAERQQSQEQDVIGAQATQLLMEFIIERFQRDGIENAPTMEEIQDPDVLTPMQEENWGQIGATLRTIADEMDRDYELQRMIDRVPTNCSVDAVIAVARVIFDDGIVNWGRVVALFYFAYRMCVKAINSMMSQYLPGWMTRLIREIVKFLVEVFAAWIISRGGWGAIIEYLGSPAWQFYSLCAISFTCFVAAVVRMNWR</sequence>
<keyword evidence="2" id="KW-0053">Apoptosis</keyword>
<feature type="domain" description="Bcl-2 Bcl-2 homology region 1-3" evidence="5">
    <location>
        <begin position="83"/>
        <end position="182"/>
    </location>
</feature>
<keyword evidence="4" id="KW-0472">Membrane</keyword>
<keyword evidence="4" id="KW-1133">Transmembrane helix</keyword>
<evidence type="ECO:0000256" key="1">
    <source>
        <dbReference type="ARBA" id="ARBA00009458"/>
    </source>
</evidence>
<dbReference type="Proteomes" id="UP000694865">
    <property type="component" value="Unplaced"/>
</dbReference>
<evidence type="ECO:0000259" key="5">
    <source>
        <dbReference type="SMART" id="SM00337"/>
    </source>
</evidence>
<feature type="region of interest" description="Disordered" evidence="3">
    <location>
        <begin position="1"/>
        <end position="30"/>
    </location>
</feature>
<dbReference type="PANTHER" id="PTHR11256:SF56">
    <property type="entry name" value="BCL-2 BCL-2 HOMOLOGY REGION 1-3 DOMAIN-CONTAINING PROTEIN"/>
    <property type="match status" value="1"/>
</dbReference>
<dbReference type="PANTHER" id="PTHR11256">
    <property type="entry name" value="BCL-2 RELATED"/>
    <property type="match status" value="1"/>
</dbReference>
<evidence type="ECO:0000256" key="4">
    <source>
        <dbReference type="SAM" id="Phobius"/>
    </source>
</evidence>
<evidence type="ECO:0000256" key="2">
    <source>
        <dbReference type="ARBA" id="ARBA00022703"/>
    </source>
</evidence>
<dbReference type="InterPro" id="IPR026298">
    <property type="entry name" value="Bcl-2_fam"/>
</dbReference>
<dbReference type="InterPro" id="IPR002475">
    <property type="entry name" value="Bcl2-like"/>
</dbReference>
<dbReference type="Gene3D" id="1.10.437.10">
    <property type="entry name" value="Blc2-like"/>
    <property type="match status" value="1"/>
</dbReference>
<proteinExistence type="inferred from homology"/>